<dbReference type="AlphaFoldDB" id="A0A7S4Q4A1"/>
<feature type="region of interest" description="Disordered" evidence="1">
    <location>
        <begin position="1"/>
        <end position="69"/>
    </location>
</feature>
<name>A0A7S4Q4A1_9DINO</name>
<evidence type="ECO:0000313" key="2">
    <source>
        <dbReference type="EMBL" id="CAE4571240.1"/>
    </source>
</evidence>
<protein>
    <submittedName>
        <fullName evidence="2">Uncharacterized protein</fullName>
    </submittedName>
</protein>
<organism evidence="2">
    <name type="scientific">Alexandrium monilatum</name>
    <dbReference type="NCBI Taxonomy" id="311494"/>
    <lineage>
        <taxon>Eukaryota</taxon>
        <taxon>Sar</taxon>
        <taxon>Alveolata</taxon>
        <taxon>Dinophyceae</taxon>
        <taxon>Gonyaulacales</taxon>
        <taxon>Pyrocystaceae</taxon>
        <taxon>Alexandrium</taxon>
    </lineage>
</organism>
<evidence type="ECO:0000256" key="1">
    <source>
        <dbReference type="SAM" id="MobiDB-lite"/>
    </source>
</evidence>
<feature type="compositionally biased region" description="Polar residues" evidence="1">
    <location>
        <begin position="11"/>
        <end position="23"/>
    </location>
</feature>
<feature type="compositionally biased region" description="Pro residues" evidence="1">
    <location>
        <begin position="53"/>
        <end position="62"/>
    </location>
</feature>
<dbReference type="EMBL" id="HBNR01016503">
    <property type="protein sequence ID" value="CAE4571240.1"/>
    <property type="molecule type" value="Transcribed_RNA"/>
</dbReference>
<gene>
    <name evidence="2" type="ORF">AMON00008_LOCUS10859</name>
</gene>
<feature type="compositionally biased region" description="Acidic residues" evidence="1">
    <location>
        <begin position="482"/>
        <end position="491"/>
    </location>
</feature>
<sequence>MPAALGMPSRPASSQEEVVSSPTAPLPVPMTTKRRWAKRFGQDPGVRAAAPSAPAPPVPPVARQPRPSEGRSFCLQHYHSTGCAGGAFAWRAAKIDPSKGLQQCRERREFRATTAEDIALSLSDKQRGQGPRVGSFQRDIPGESWMALPKYDYTTHRRSSAFNERMHVEWENHVDHILANNGKLPTASVVAKAGFRSCAPCCRDMLALARPTGKTFIMVDMAEQDDRGTFHFVCGDKYLPVPKEHLNPAKVTSLKQVVLDAQGDIYPTSEAIHEAVLDLEVPVDTKAQALYLGDRALLPAGCARDLRGDALLDVLHAEHFARLAAEYGASILRDPQRPEAQRRAVLACRARAEEALVAAWARRLPASRVQLQAYAASACLPLLPDDVALYELIRRGSKVPQPAMPIRSPQAARSRTWKASRHGAQAVPAIHEGLQLALGGGEDVAQLLPCGKHPTDDDAASSAGVSTATPDDGASTLGSDGCDSESESGCP</sequence>
<proteinExistence type="predicted"/>
<reference evidence="2" key="1">
    <citation type="submission" date="2021-01" db="EMBL/GenBank/DDBJ databases">
        <authorList>
            <person name="Corre E."/>
            <person name="Pelletier E."/>
            <person name="Niang G."/>
            <person name="Scheremetjew M."/>
            <person name="Finn R."/>
            <person name="Kale V."/>
            <person name="Holt S."/>
            <person name="Cochrane G."/>
            <person name="Meng A."/>
            <person name="Brown T."/>
            <person name="Cohen L."/>
        </authorList>
    </citation>
    <scope>NUCLEOTIDE SEQUENCE</scope>
    <source>
        <strain evidence="2">CCMP3105</strain>
    </source>
</reference>
<accession>A0A7S4Q4A1</accession>
<feature type="region of interest" description="Disordered" evidence="1">
    <location>
        <begin position="449"/>
        <end position="491"/>
    </location>
</feature>